<comment type="caution">
    <text evidence="2">The sequence shown here is derived from an EMBL/GenBank/DDBJ whole genome shotgun (WGS) entry which is preliminary data.</text>
</comment>
<dbReference type="CDD" id="cd14727">
    <property type="entry name" value="ChanN-like"/>
    <property type="match status" value="1"/>
</dbReference>
<name>A0ABQ1PDL6_9GAMM</name>
<feature type="domain" description="Haem-binding uptake Tiki superfamily ChaN" evidence="1">
    <location>
        <begin position="48"/>
        <end position="252"/>
    </location>
</feature>
<accession>A0ABQ1PDL6</accession>
<gene>
    <name evidence="2" type="ORF">GCM10011382_27020</name>
</gene>
<dbReference type="SUPFAM" id="SSF159501">
    <property type="entry name" value="EreA/ChaN-like"/>
    <property type="match status" value="1"/>
</dbReference>
<dbReference type="InterPro" id="IPR007314">
    <property type="entry name" value="Cofac_haem-bd_dom"/>
</dbReference>
<keyword evidence="3" id="KW-1185">Reference proteome</keyword>
<dbReference type="Gene3D" id="3.40.50.11550">
    <property type="match status" value="1"/>
</dbReference>
<sequence length="290" mass="32084">MPFGLGLKQGSGWAAMVVGFFTSHAHGSCPQPGQWWQAGHAQVANAILTQAANQQVVLLGEQHDAIDHHRWQLHTLAGLHALREDLVIGLEMLPRSAQPVLDQWVAGQLTEEALLTESHWEEAWGFDAELYLPIFQFARLQQVPLIALNIAPELRQRLSQEGFESVPAQQRHAIPPPLPASSAYQERLTEVFDQHAMGQENPAMLERFTQAQLTWDIAMAHRLADVAKDGTLAVGLMGLGHVIYGHGVEHQLEGLGIEHTFSLLPWEQTDCHLPDPALADAVFVLPPLRN</sequence>
<evidence type="ECO:0000259" key="1">
    <source>
        <dbReference type="Pfam" id="PF04187"/>
    </source>
</evidence>
<organism evidence="2 3">
    <name type="scientific">Vreelandella lutescens</name>
    <dbReference type="NCBI Taxonomy" id="1602943"/>
    <lineage>
        <taxon>Bacteria</taxon>
        <taxon>Pseudomonadati</taxon>
        <taxon>Pseudomonadota</taxon>
        <taxon>Gammaproteobacteria</taxon>
        <taxon>Oceanospirillales</taxon>
        <taxon>Halomonadaceae</taxon>
        <taxon>Vreelandella</taxon>
    </lineage>
</organism>
<dbReference type="Proteomes" id="UP000597301">
    <property type="component" value="Unassembled WGS sequence"/>
</dbReference>
<proteinExistence type="predicted"/>
<dbReference type="Pfam" id="PF04187">
    <property type="entry name" value="Cofac_haem_bdg"/>
    <property type="match status" value="1"/>
</dbReference>
<dbReference type="EMBL" id="BMHM01000005">
    <property type="protein sequence ID" value="GGC95169.1"/>
    <property type="molecule type" value="Genomic_DNA"/>
</dbReference>
<dbReference type="RefSeq" id="WP_229755570.1">
    <property type="nucleotide sequence ID" value="NZ_BMHM01000005.1"/>
</dbReference>
<protein>
    <recommendedName>
        <fullName evidence="1">Haem-binding uptake Tiki superfamily ChaN domain-containing protein</fullName>
    </recommendedName>
</protein>
<evidence type="ECO:0000313" key="3">
    <source>
        <dbReference type="Proteomes" id="UP000597301"/>
    </source>
</evidence>
<reference evidence="3" key="1">
    <citation type="journal article" date="2019" name="Int. J. Syst. Evol. Microbiol.">
        <title>The Global Catalogue of Microorganisms (GCM) 10K type strain sequencing project: providing services to taxonomists for standard genome sequencing and annotation.</title>
        <authorList>
            <consortium name="The Broad Institute Genomics Platform"/>
            <consortium name="The Broad Institute Genome Sequencing Center for Infectious Disease"/>
            <person name="Wu L."/>
            <person name="Ma J."/>
        </authorList>
    </citation>
    <scope>NUCLEOTIDE SEQUENCE [LARGE SCALE GENOMIC DNA]</scope>
    <source>
        <strain evidence="3">CGMCC 1.15122</strain>
    </source>
</reference>
<evidence type="ECO:0000313" key="2">
    <source>
        <dbReference type="EMBL" id="GGC95169.1"/>
    </source>
</evidence>